<dbReference type="PANTHER" id="PTHR43713">
    <property type="entry name" value="GLUTAMATE-1-SEMIALDEHYDE 2,1-AMINOMUTASE"/>
    <property type="match status" value="1"/>
</dbReference>
<comment type="cofactor">
    <cofactor evidence="1">
        <name>pyridoxal 5'-phosphate</name>
        <dbReference type="ChEBI" id="CHEBI:597326"/>
    </cofactor>
</comment>
<dbReference type="PANTHER" id="PTHR43713:SF3">
    <property type="entry name" value="GLUTAMATE-1-SEMIALDEHYDE 2,1-AMINOMUTASE 1, CHLOROPLASTIC-RELATED"/>
    <property type="match status" value="1"/>
</dbReference>
<dbReference type="Pfam" id="PF00202">
    <property type="entry name" value="Aminotran_3"/>
    <property type="match status" value="1"/>
</dbReference>
<dbReference type="SUPFAM" id="SSF53383">
    <property type="entry name" value="PLP-dependent transferases"/>
    <property type="match status" value="1"/>
</dbReference>
<sequence>MRLLTKSNTQFKKAVTKLPLGVSSNFRYWGEEKTLYIKKGKGGRLWDIDGNEYIDYRLAFGPVILGYADTRVDDAVREGIKIGGVFGLATELEYEVANRVSRMVPSAELIRFSNSGTEAVMAALRIARAYSGKDGHVILEGSYHGLFNEVMWYAEIEDWDPKKGDPEILPEGDGIPKIIKKLVHTIPLNDANAIEDLFKKKKDQIGAFLMEPIMGNACSIAATKQYMTDIRKLCDQYNILLIIDEVKTGFRVARGGAQELYGVKADICTFAKAIANGYPISVVAGREEIMRHFGKGVAHGGTWTAHSVALSAASKTLEILEETDALKTIEQYGLKLQDGISSILNSRSIAHSYSGHPSMMGLFFSEKPPSDYRGWIDADQSFYDLLAEELHEIGIIIEPDSREPWFICEAHDEKCLQETLEKFEQAVDITLQK</sequence>
<organism evidence="3">
    <name type="scientific">marine metagenome</name>
    <dbReference type="NCBI Taxonomy" id="408172"/>
    <lineage>
        <taxon>unclassified sequences</taxon>
        <taxon>metagenomes</taxon>
        <taxon>ecological metagenomes</taxon>
    </lineage>
</organism>
<evidence type="ECO:0008006" key="4">
    <source>
        <dbReference type="Google" id="ProtNLM"/>
    </source>
</evidence>
<dbReference type="Gene3D" id="3.40.640.10">
    <property type="entry name" value="Type I PLP-dependent aspartate aminotransferase-like (Major domain)"/>
    <property type="match status" value="1"/>
</dbReference>
<evidence type="ECO:0000256" key="2">
    <source>
        <dbReference type="ARBA" id="ARBA00022898"/>
    </source>
</evidence>
<proteinExistence type="predicted"/>
<dbReference type="InterPro" id="IPR015422">
    <property type="entry name" value="PyrdxlP-dep_Trfase_small"/>
</dbReference>
<dbReference type="AlphaFoldDB" id="A0A381P8F5"/>
<dbReference type="EMBL" id="UINC01000910">
    <property type="protein sequence ID" value="SUZ63190.1"/>
    <property type="molecule type" value="Genomic_DNA"/>
</dbReference>
<dbReference type="CDD" id="cd00610">
    <property type="entry name" value="OAT_like"/>
    <property type="match status" value="1"/>
</dbReference>
<reference evidence="3" key="1">
    <citation type="submission" date="2018-05" db="EMBL/GenBank/DDBJ databases">
        <authorList>
            <person name="Lanie J.A."/>
            <person name="Ng W.-L."/>
            <person name="Kazmierczak K.M."/>
            <person name="Andrzejewski T.M."/>
            <person name="Davidsen T.M."/>
            <person name="Wayne K.J."/>
            <person name="Tettelin H."/>
            <person name="Glass J.I."/>
            <person name="Rusch D."/>
            <person name="Podicherti R."/>
            <person name="Tsui H.-C.T."/>
            <person name="Winkler M.E."/>
        </authorList>
    </citation>
    <scope>NUCLEOTIDE SEQUENCE</scope>
</reference>
<name>A0A381P8F5_9ZZZZ</name>
<accession>A0A381P8F5</accession>
<keyword evidence="2" id="KW-0663">Pyridoxal phosphate</keyword>
<dbReference type="InterPro" id="IPR015421">
    <property type="entry name" value="PyrdxlP-dep_Trfase_major"/>
</dbReference>
<evidence type="ECO:0000256" key="1">
    <source>
        <dbReference type="ARBA" id="ARBA00001933"/>
    </source>
</evidence>
<dbReference type="GO" id="GO:0008483">
    <property type="term" value="F:transaminase activity"/>
    <property type="evidence" value="ECO:0007669"/>
    <property type="project" value="InterPro"/>
</dbReference>
<evidence type="ECO:0000313" key="3">
    <source>
        <dbReference type="EMBL" id="SUZ63190.1"/>
    </source>
</evidence>
<protein>
    <recommendedName>
        <fullName evidence="4">Glutamate-1-semialdehyde 2,1-aminomutase</fullName>
    </recommendedName>
</protein>
<gene>
    <name evidence="3" type="ORF">METZ01_LOCUS16044</name>
</gene>
<dbReference type="InterPro" id="IPR005814">
    <property type="entry name" value="Aminotrans_3"/>
</dbReference>
<dbReference type="Gene3D" id="3.90.1150.10">
    <property type="entry name" value="Aspartate Aminotransferase, domain 1"/>
    <property type="match status" value="1"/>
</dbReference>
<dbReference type="InterPro" id="IPR015424">
    <property type="entry name" value="PyrdxlP-dep_Trfase"/>
</dbReference>
<dbReference type="GO" id="GO:0030170">
    <property type="term" value="F:pyridoxal phosphate binding"/>
    <property type="evidence" value="ECO:0007669"/>
    <property type="project" value="InterPro"/>
</dbReference>